<evidence type="ECO:0000313" key="3">
    <source>
        <dbReference type="Proteomes" id="UP000332933"/>
    </source>
</evidence>
<accession>A0A485L9N8</accession>
<dbReference type="Pfam" id="PF13637">
    <property type="entry name" value="Ank_4"/>
    <property type="match status" value="1"/>
</dbReference>
<dbReference type="Gene3D" id="1.25.40.20">
    <property type="entry name" value="Ankyrin repeat-containing domain"/>
    <property type="match status" value="1"/>
</dbReference>
<dbReference type="EMBL" id="VJMH01006184">
    <property type="protein sequence ID" value="KAF0691183.1"/>
    <property type="molecule type" value="Genomic_DNA"/>
</dbReference>
<dbReference type="PANTHER" id="PTHR46586:SF3">
    <property type="entry name" value="ANKYRIN REPEAT-CONTAINING PROTEIN"/>
    <property type="match status" value="1"/>
</dbReference>
<dbReference type="InterPro" id="IPR002110">
    <property type="entry name" value="Ankyrin_rpt"/>
</dbReference>
<dbReference type="SUPFAM" id="SSF140860">
    <property type="entry name" value="Pseudo ankyrin repeat-like"/>
    <property type="match status" value="1"/>
</dbReference>
<dbReference type="AlphaFoldDB" id="A0A485L9N8"/>
<dbReference type="InterPro" id="IPR036770">
    <property type="entry name" value="Ankyrin_rpt-contain_sf"/>
</dbReference>
<dbReference type="InterPro" id="IPR052050">
    <property type="entry name" value="SecEffector_AnkRepeat"/>
</dbReference>
<evidence type="ECO:0000313" key="2">
    <source>
        <dbReference type="EMBL" id="VFT94284.1"/>
    </source>
</evidence>
<protein>
    <submittedName>
        <fullName evidence="2">Aste57867_17531 protein</fullName>
    </submittedName>
</protein>
<gene>
    <name evidence="2" type="primary">Aste57867_17531</name>
    <name evidence="1" type="ORF">As57867_017471</name>
    <name evidence="2" type="ORF">ASTE57867_17531</name>
</gene>
<dbReference type="Proteomes" id="UP000332933">
    <property type="component" value="Unassembled WGS sequence"/>
</dbReference>
<name>A0A485L9N8_9STRA</name>
<dbReference type="PANTHER" id="PTHR46586">
    <property type="entry name" value="ANKYRIN REPEAT-CONTAINING PROTEIN"/>
    <property type="match status" value="1"/>
</dbReference>
<organism evidence="2 3">
    <name type="scientific">Aphanomyces stellatus</name>
    <dbReference type="NCBI Taxonomy" id="120398"/>
    <lineage>
        <taxon>Eukaryota</taxon>
        <taxon>Sar</taxon>
        <taxon>Stramenopiles</taxon>
        <taxon>Oomycota</taxon>
        <taxon>Saprolegniomycetes</taxon>
        <taxon>Saprolegniales</taxon>
        <taxon>Verrucalvaceae</taxon>
        <taxon>Aphanomyces</taxon>
    </lineage>
</organism>
<dbReference type="OrthoDB" id="122883at2759"/>
<reference evidence="2 3" key="1">
    <citation type="submission" date="2019-03" db="EMBL/GenBank/DDBJ databases">
        <authorList>
            <person name="Gaulin E."/>
            <person name="Dumas B."/>
        </authorList>
    </citation>
    <scope>NUCLEOTIDE SEQUENCE [LARGE SCALE GENOMIC DNA]</scope>
    <source>
        <strain evidence="2">CBS 568.67</strain>
    </source>
</reference>
<keyword evidence="3" id="KW-1185">Reference proteome</keyword>
<dbReference type="EMBL" id="CAADRA010006205">
    <property type="protein sequence ID" value="VFT94284.1"/>
    <property type="molecule type" value="Genomic_DNA"/>
</dbReference>
<reference evidence="1" key="2">
    <citation type="submission" date="2019-06" db="EMBL/GenBank/DDBJ databases">
        <title>Genomics analysis of Aphanomyces spp. identifies a new class of oomycete effector associated with host adaptation.</title>
        <authorList>
            <person name="Gaulin E."/>
        </authorList>
    </citation>
    <scope>NUCLEOTIDE SEQUENCE</scope>
    <source>
        <strain evidence="1">CBS 578.67</strain>
    </source>
</reference>
<evidence type="ECO:0000313" key="1">
    <source>
        <dbReference type="EMBL" id="KAF0691183.1"/>
    </source>
</evidence>
<proteinExistence type="predicted"/>
<sequence>MDVVQWLYQLVPCGLVMQPAADNGNLSRFIMLHLHAQTTTTVTTSTWTKLQRNRTEGCTIKALQAAADRGNRKLFVLLRAHNTSENVLVNMDNVAANGHLDMLEYLHEHDATCTTDAMDLAAGNGHFEIVQWLDVMRMEGCTAKAMNMAAGRGDLTMVEYLVNTTCKKR</sequence>